<accession>A0AAU8N6Z5</accession>
<name>A0AAU8N6Z5_9BACL</name>
<proteinExistence type="predicted"/>
<evidence type="ECO:0000259" key="5">
    <source>
        <dbReference type="PROSITE" id="PS50885"/>
    </source>
</evidence>
<gene>
    <name evidence="6" type="ORF">ABXS70_18845</name>
</gene>
<feature type="transmembrane region" description="Helical" evidence="4">
    <location>
        <begin position="12"/>
        <end position="32"/>
    </location>
</feature>
<evidence type="ECO:0000256" key="3">
    <source>
        <dbReference type="ARBA" id="ARBA00023136"/>
    </source>
</evidence>
<evidence type="ECO:0000256" key="4">
    <source>
        <dbReference type="SAM" id="Phobius"/>
    </source>
</evidence>
<dbReference type="PROSITE" id="PS50885">
    <property type="entry name" value="HAMP"/>
    <property type="match status" value="1"/>
</dbReference>
<organism evidence="6">
    <name type="scientific">Paenibacillus sp. AN1007</name>
    <dbReference type="NCBI Taxonomy" id="3151385"/>
    <lineage>
        <taxon>Bacteria</taxon>
        <taxon>Bacillati</taxon>
        <taxon>Bacillota</taxon>
        <taxon>Bacilli</taxon>
        <taxon>Bacillales</taxon>
        <taxon>Paenibacillaceae</taxon>
        <taxon>Paenibacillus</taxon>
    </lineage>
</organism>
<dbReference type="EMBL" id="CP159992">
    <property type="protein sequence ID" value="XCP93280.1"/>
    <property type="molecule type" value="Genomic_DNA"/>
</dbReference>
<feature type="domain" description="HAMP" evidence="5">
    <location>
        <begin position="83"/>
        <end position="135"/>
    </location>
</feature>
<protein>
    <recommendedName>
        <fullName evidence="5">HAMP domain-containing protein</fullName>
    </recommendedName>
</protein>
<sequence length="232" mass="25997">MMSLRFNTVRMKYIYICGASAVLSTVLLFVVYQIMSLAYRLMFHEVVWVTAMVHWCVNHIGKKPFLLAAGGGLFVLFFWIRSQKIAEDLQQLVRGTHEVASGQSLSPICVLSSGELRQLSDQINAIAARTDREGRAVHLSRLQKHDVEDITDAPAHSRSERIDLPIELTLYGVQSALEELLKGPGRHDAEVRHWARAAYEQTALLQHALGVSERKADKVTSSIKGKSEEVQC</sequence>
<dbReference type="GO" id="GO:0005886">
    <property type="term" value="C:plasma membrane"/>
    <property type="evidence" value="ECO:0007669"/>
    <property type="project" value="UniProtKB-SubCell"/>
</dbReference>
<evidence type="ECO:0000313" key="6">
    <source>
        <dbReference type="EMBL" id="XCP93280.1"/>
    </source>
</evidence>
<keyword evidence="4" id="KW-0812">Transmembrane</keyword>
<feature type="transmembrane region" description="Helical" evidence="4">
    <location>
        <begin position="64"/>
        <end position="80"/>
    </location>
</feature>
<evidence type="ECO:0000256" key="1">
    <source>
        <dbReference type="ARBA" id="ARBA00004236"/>
    </source>
</evidence>
<evidence type="ECO:0000256" key="2">
    <source>
        <dbReference type="ARBA" id="ARBA00022475"/>
    </source>
</evidence>
<dbReference type="InterPro" id="IPR003660">
    <property type="entry name" value="HAMP_dom"/>
</dbReference>
<comment type="subcellular location">
    <subcellularLocation>
        <location evidence="1">Cell membrane</location>
    </subcellularLocation>
</comment>
<reference evidence="6" key="1">
    <citation type="submission" date="2024-05" db="EMBL/GenBank/DDBJ databases">
        <title>Draft genome assemblies of 36 bacteria isolated from hibernating arctic ground squirrels.</title>
        <authorList>
            <person name="McKee H."/>
            <person name="Mullen L."/>
            <person name="Drown D.M."/>
            <person name="Duddleston K.N."/>
        </authorList>
    </citation>
    <scope>NUCLEOTIDE SEQUENCE</scope>
    <source>
        <strain evidence="6">AN1007</strain>
    </source>
</reference>
<dbReference type="AlphaFoldDB" id="A0AAU8N6Z5"/>
<dbReference type="GO" id="GO:0007165">
    <property type="term" value="P:signal transduction"/>
    <property type="evidence" value="ECO:0007669"/>
    <property type="project" value="InterPro"/>
</dbReference>
<keyword evidence="2" id="KW-1003">Cell membrane</keyword>
<dbReference type="RefSeq" id="WP_366289980.1">
    <property type="nucleotide sequence ID" value="NZ_CP159992.1"/>
</dbReference>
<keyword evidence="3 4" id="KW-0472">Membrane</keyword>
<keyword evidence="4" id="KW-1133">Transmembrane helix</keyword>